<dbReference type="InterPro" id="IPR017452">
    <property type="entry name" value="GPCR_Rhodpsn_7TM"/>
</dbReference>
<feature type="transmembrane region" description="Helical" evidence="6">
    <location>
        <begin position="179"/>
        <end position="201"/>
    </location>
</feature>
<keyword evidence="8" id="KW-1185">Reference proteome</keyword>
<evidence type="ECO:0000256" key="4">
    <source>
        <dbReference type="ARBA" id="ARBA00023136"/>
    </source>
</evidence>
<evidence type="ECO:0000256" key="6">
    <source>
        <dbReference type="SAM" id="Phobius"/>
    </source>
</evidence>
<feature type="transmembrane region" description="Helical" evidence="6">
    <location>
        <begin position="86"/>
        <end position="106"/>
    </location>
</feature>
<dbReference type="GO" id="GO:0016020">
    <property type="term" value="C:membrane"/>
    <property type="evidence" value="ECO:0007669"/>
    <property type="project" value="UniProtKB-SubCell"/>
</dbReference>
<keyword evidence="3 6" id="KW-1133">Transmembrane helix</keyword>
<comment type="subcellular location">
    <subcellularLocation>
        <location evidence="1">Membrane</location>
    </subcellularLocation>
</comment>
<feature type="transmembrane region" description="Helical" evidence="6">
    <location>
        <begin position="43"/>
        <end position="66"/>
    </location>
</feature>
<evidence type="ECO:0000313" key="9">
    <source>
        <dbReference type="WBParaSite" id="L893_g6631.t1"/>
    </source>
</evidence>
<name>A0A1I8AKC4_9BILA</name>
<dbReference type="Gene3D" id="1.20.1070.10">
    <property type="entry name" value="Rhodopsin 7-helix transmembrane proteins"/>
    <property type="match status" value="1"/>
</dbReference>
<evidence type="ECO:0000256" key="3">
    <source>
        <dbReference type="ARBA" id="ARBA00022989"/>
    </source>
</evidence>
<sequence length="326" mass="36615">KASTMLEFDGTKAAIITIVVGIIGFVININVARAVRKCNMFGYAFGMLCLSQTISNIGNCLVFIFMAGGITLIHPDWHYTYAGRRLGQLLIFFWEASIVSHLFISANRAVAVIFPTRYNRIFGDKNTTRLIVGAVWLISVIQAFPYTFPVCSQQFDPVSFTLAYAEGWCGKLTQTYGDLLVSIVVILIICFLDITSFIRLCQLRKAHSNHRASSKEVRLFFQVRPRHVLMCVFLFELQACAQSLVLMFCECSFFFLSYMNESPWYAYASTTFIWVFTHGADGIVVIAFSSEIRRLIIGKSEKSTSTVHPSPMPTLSTSARNTKSSI</sequence>
<reference evidence="9" key="1">
    <citation type="submission" date="2016-11" db="UniProtKB">
        <authorList>
            <consortium name="WormBaseParasite"/>
        </authorList>
    </citation>
    <scope>IDENTIFICATION</scope>
</reference>
<feature type="transmembrane region" description="Helical" evidence="6">
    <location>
        <begin position="264"/>
        <end position="288"/>
    </location>
</feature>
<evidence type="ECO:0000256" key="1">
    <source>
        <dbReference type="ARBA" id="ARBA00004370"/>
    </source>
</evidence>
<protein>
    <submittedName>
        <fullName evidence="9">G_PROTEIN_RECEP_F1_2 domain-containing protein</fullName>
    </submittedName>
</protein>
<dbReference type="WBParaSite" id="L893_g6631.t1">
    <property type="protein sequence ID" value="L893_g6631.t1"/>
    <property type="gene ID" value="L893_g6631"/>
</dbReference>
<evidence type="ECO:0000259" key="7">
    <source>
        <dbReference type="PROSITE" id="PS50262"/>
    </source>
</evidence>
<dbReference type="Proteomes" id="UP000095287">
    <property type="component" value="Unplaced"/>
</dbReference>
<evidence type="ECO:0000256" key="5">
    <source>
        <dbReference type="SAM" id="MobiDB-lite"/>
    </source>
</evidence>
<organism evidence="8 9">
    <name type="scientific">Steinernema glaseri</name>
    <dbReference type="NCBI Taxonomy" id="37863"/>
    <lineage>
        <taxon>Eukaryota</taxon>
        <taxon>Metazoa</taxon>
        <taxon>Ecdysozoa</taxon>
        <taxon>Nematoda</taxon>
        <taxon>Chromadorea</taxon>
        <taxon>Rhabditida</taxon>
        <taxon>Tylenchina</taxon>
        <taxon>Panagrolaimomorpha</taxon>
        <taxon>Strongyloidoidea</taxon>
        <taxon>Steinernematidae</taxon>
        <taxon>Steinernema</taxon>
    </lineage>
</organism>
<feature type="domain" description="G-protein coupled receptors family 1 profile" evidence="7">
    <location>
        <begin position="27"/>
        <end position="200"/>
    </location>
</feature>
<dbReference type="PANTHER" id="PTHR23017:SF3">
    <property type="entry name" value="G-PROTEIN COUPLED RECEPTORS FAMILY 1 PROFILE DOMAIN-CONTAINING PROTEIN"/>
    <property type="match status" value="1"/>
</dbReference>
<feature type="transmembrane region" description="Helical" evidence="6">
    <location>
        <begin position="127"/>
        <end position="148"/>
    </location>
</feature>
<dbReference type="Pfam" id="PF10328">
    <property type="entry name" value="7TM_GPCR_Srx"/>
    <property type="match status" value="1"/>
</dbReference>
<feature type="transmembrane region" description="Helical" evidence="6">
    <location>
        <begin position="228"/>
        <end position="258"/>
    </location>
</feature>
<evidence type="ECO:0000313" key="8">
    <source>
        <dbReference type="Proteomes" id="UP000095287"/>
    </source>
</evidence>
<keyword evidence="2 6" id="KW-0812">Transmembrane</keyword>
<dbReference type="InterPro" id="IPR019430">
    <property type="entry name" value="7TM_GPCR_serpentine_rcpt_Srx"/>
</dbReference>
<feature type="transmembrane region" description="Helical" evidence="6">
    <location>
        <begin position="13"/>
        <end position="31"/>
    </location>
</feature>
<proteinExistence type="predicted"/>
<evidence type="ECO:0000256" key="2">
    <source>
        <dbReference type="ARBA" id="ARBA00022692"/>
    </source>
</evidence>
<dbReference type="SUPFAM" id="SSF81321">
    <property type="entry name" value="Family A G protein-coupled receptor-like"/>
    <property type="match status" value="1"/>
</dbReference>
<feature type="region of interest" description="Disordered" evidence="5">
    <location>
        <begin position="303"/>
        <end position="326"/>
    </location>
</feature>
<dbReference type="PROSITE" id="PS50262">
    <property type="entry name" value="G_PROTEIN_RECEP_F1_2"/>
    <property type="match status" value="1"/>
</dbReference>
<accession>A0A1I8AKC4</accession>
<dbReference type="CDD" id="cd00637">
    <property type="entry name" value="7tm_classA_rhodopsin-like"/>
    <property type="match status" value="1"/>
</dbReference>
<dbReference type="AlphaFoldDB" id="A0A1I8AKC4"/>
<keyword evidence="4 6" id="KW-0472">Membrane</keyword>
<dbReference type="PANTHER" id="PTHR23017">
    <property type="entry name" value="SERPENTINE RECEPTOR, CLASS X"/>
    <property type="match status" value="1"/>
</dbReference>